<proteinExistence type="predicted"/>
<keyword evidence="1" id="KW-0802">TPR repeat</keyword>
<dbReference type="SUPFAM" id="SSF55874">
    <property type="entry name" value="ATPase domain of HSP90 chaperone/DNA topoisomerase II/histidine kinase"/>
    <property type="match status" value="1"/>
</dbReference>
<dbReference type="GO" id="GO:0000155">
    <property type="term" value="F:phosphorelay sensor kinase activity"/>
    <property type="evidence" value="ECO:0007669"/>
    <property type="project" value="InterPro"/>
</dbReference>
<organism evidence="6 7">
    <name type="scientific">Spirosoma endbachense</name>
    <dbReference type="NCBI Taxonomy" id="2666025"/>
    <lineage>
        <taxon>Bacteria</taxon>
        <taxon>Pseudomonadati</taxon>
        <taxon>Bacteroidota</taxon>
        <taxon>Cytophagia</taxon>
        <taxon>Cytophagales</taxon>
        <taxon>Cytophagaceae</taxon>
        <taxon>Spirosoma</taxon>
    </lineage>
</organism>
<dbReference type="EMBL" id="CP045997">
    <property type="protein sequence ID" value="QHW00064.1"/>
    <property type="molecule type" value="Genomic_DNA"/>
</dbReference>
<dbReference type="Gene3D" id="1.25.40.10">
    <property type="entry name" value="Tetratricopeptide repeat domain"/>
    <property type="match status" value="2"/>
</dbReference>
<feature type="repeat" description="TPR" evidence="1">
    <location>
        <begin position="308"/>
        <end position="341"/>
    </location>
</feature>
<protein>
    <submittedName>
        <fullName evidence="6">Tetratricopeptide repeat protein</fullName>
    </submittedName>
</protein>
<dbReference type="AlphaFoldDB" id="A0A6P1W3R1"/>
<accession>A0A6P1W3R1</accession>
<feature type="repeat" description="TPR" evidence="1">
    <location>
        <begin position="268"/>
        <end position="301"/>
    </location>
</feature>
<feature type="coiled-coil region" evidence="2">
    <location>
        <begin position="399"/>
        <end position="428"/>
    </location>
</feature>
<keyword evidence="7" id="KW-1185">Reference proteome</keyword>
<feature type="signal peptide" evidence="4">
    <location>
        <begin position="1"/>
        <end position="24"/>
    </location>
</feature>
<dbReference type="Proteomes" id="UP000464577">
    <property type="component" value="Chromosome"/>
</dbReference>
<dbReference type="InterPro" id="IPR010559">
    <property type="entry name" value="Sig_transdc_His_kin_internal"/>
</dbReference>
<feature type="domain" description="Signal transduction histidine kinase internal region" evidence="5">
    <location>
        <begin position="481"/>
        <end position="560"/>
    </location>
</feature>
<dbReference type="InterPro" id="IPR011990">
    <property type="entry name" value="TPR-like_helical_dom_sf"/>
</dbReference>
<keyword evidence="3" id="KW-1133">Transmembrane helix</keyword>
<evidence type="ECO:0000256" key="2">
    <source>
        <dbReference type="SAM" id="Coils"/>
    </source>
</evidence>
<evidence type="ECO:0000313" key="7">
    <source>
        <dbReference type="Proteomes" id="UP000464577"/>
    </source>
</evidence>
<keyword evidence="3" id="KW-0472">Membrane</keyword>
<keyword evidence="4" id="KW-0732">Signal</keyword>
<evidence type="ECO:0000256" key="1">
    <source>
        <dbReference type="PROSITE-ProRule" id="PRU00339"/>
    </source>
</evidence>
<dbReference type="Pfam" id="PF06580">
    <property type="entry name" value="His_kinase"/>
    <property type="match status" value="1"/>
</dbReference>
<dbReference type="Gene3D" id="3.30.565.10">
    <property type="entry name" value="Histidine kinase-like ATPase, C-terminal domain"/>
    <property type="match status" value="1"/>
</dbReference>
<dbReference type="KEGG" id="senf:GJR95_35840"/>
<dbReference type="PANTHER" id="PTHR34220:SF7">
    <property type="entry name" value="SENSOR HISTIDINE KINASE YPDA"/>
    <property type="match status" value="1"/>
</dbReference>
<keyword evidence="2" id="KW-0175">Coiled coil</keyword>
<dbReference type="InterPro" id="IPR019734">
    <property type="entry name" value="TPR_rpt"/>
</dbReference>
<feature type="chain" id="PRO_5026769475" evidence="4">
    <location>
        <begin position="25"/>
        <end position="689"/>
    </location>
</feature>
<sequence length="689" mass="79283">MNVQFRYQLILLFVAFHCPGFTYAQSSKVDSLKKLVPSLSATDRIDGLNALSEAFWGMRILDSAQFFAMKAVDESTKIKYGLGLGNALANLATVDYEIGNFVEMEKRSLISISIFTKLHVEKRLANGYALLGQAIWAQSKFDQAIEAFDQAAHYYSRFKDSTALGRTYGRMALLEEERGNYERSFQYCLKALKFNKNEAFFSLGQLYADVGDYETAREYYGKISQRLKVGTYLKIGETYYLQTNYDSAQYYYQLYIRESRDVSKKTLTKAYALLGGLYLKLEKYDTALFYLNIALTDFEKDNNRNWIMRVLLELGKAYKESGEVSKAIKTTNELLTTAEESGARQYIRDAHYLLFQLFDRLEQKNSAYLHLKQYTALNNEIGIDISARKLSFYKTSHEREQAQLKIALLSQQRQLQQEELKQASQQREFLYMGILAIALLAFVLVRNVLLKKREEKHLRELAETELRIQKLETKKQLGDLEMQVLRTQMNPHFLFNSLNSINRFILQNNKSQASLYLTKFSRLVRMILQNSQNKLITLEQELDSLKLYLSLEALRFDDHFMFAITVQDDLDVSALKVPPLIIQPYVENAVWHGLMHKEEKGQLDIDVLSEKGFLYIKIMDNGIGRQKATMLQEKADTTHKSMGIGITSQRIAMLEEPSSKGSVAINDLVEINGTPCGTEVILKLPIMYD</sequence>
<dbReference type="SMART" id="SM00028">
    <property type="entry name" value="TPR"/>
    <property type="match status" value="5"/>
</dbReference>
<name>A0A6P1W3R1_9BACT</name>
<evidence type="ECO:0000256" key="4">
    <source>
        <dbReference type="SAM" id="SignalP"/>
    </source>
</evidence>
<evidence type="ECO:0000259" key="5">
    <source>
        <dbReference type="Pfam" id="PF06580"/>
    </source>
</evidence>
<dbReference type="PROSITE" id="PS50005">
    <property type="entry name" value="TPR"/>
    <property type="match status" value="4"/>
</dbReference>
<dbReference type="InterPro" id="IPR050640">
    <property type="entry name" value="Bact_2-comp_sensor_kinase"/>
</dbReference>
<keyword evidence="3" id="KW-0812">Transmembrane</keyword>
<feature type="repeat" description="TPR" evidence="1">
    <location>
        <begin position="197"/>
        <end position="230"/>
    </location>
</feature>
<feature type="transmembrane region" description="Helical" evidence="3">
    <location>
        <begin position="429"/>
        <end position="449"/>
    </location>
</feature>
<evidence type="ECO:0000313" key="6">
    <source>
        <dbReference type="EMBL" id="QHW00064.1"/>
    </source>
</evidence>
<reference evidence="6 7" key="1">
    <citation type="submission" date="2019-11" db="EMBL/GenBank/DDBJ databases">
        <title>Spirosoma endbachense sp. nov., isolated from a natural salt meadow.</title>
        <authorList>
            <person name="Rojas J."/>
            <person name="Ambika Manirajan B."/>
            <person name="Ratering S."/>
            <person name="Suarez C."/>
            <person name="Geissler-Plaum R."/>
            <person name="Schnell S."/>
        </authorList>
    </citation>
    <scope>NUCLEOTIDE SEQUENCE [LARGE SCALE GENOMIC DNA]</scope>
    <source>
        <strain evidence="6 7">I-24</strain>
    </source>
</reference>
<dbReference type="GO" id="GO:0016020">
    <property type="term" value="C:membrane"/>
    <property type="evidence" value="ECO:0007669"/>
    <property type="project" value="InterPro"/>
</dbReference>
<feature type="repeat" description="TPR" evidence="1">
    <location>
        <begin position="125"/>
        <end position="158"/>
    </location>
</feature>
<evidence type="ECO:0000256" key="3">
    <source>
        <dbReference type="SAM" id="Phobius"/>
    </source>
</evidence>
<dbReference type="InterPro" id="IPR036890">
    <property type="entry name" value="HATPase_C_sf"/>
</dbReference>
<dbReference type="Pfam" id="PF13181">
    <property type="entry name" value="TPR_8"/>
    <property type="match status" value="1"/>
</dbReference>
<gene>
    <name evidence="6" type="ORF">GJR95_35840</name>
</gene>
<dbReference type="SUPFAM" id="SSF48452">
    <property type="entry name" value="TPR-like"/>
    <property type="match status" value="2"/>
</dbReference>
<dbReference type="PANTHER" id="PTHR34220">
    <property type="entry name" value="SENSOR HISTIDINE KINASE YPDA"/>
    <property type="match status" value="1"/>
</dbReference>